<keyword evidence="1" id="KW-0472">Membrane</keyword>
<reference evidence="2 3" key="1">
    <citation type="submission" date="2017-04" db="EMBL/GenBank/DDBJ databases">
        <authorList>
            <person name="Afonso C.L."/>
            <person name="Miller P.J."/>
            <person name="Scott M.A."/>
            <person name="Spackman E."/>
            <person name="Goraichik I."/>
            <person name="Dimitrov K.M."/>
            <person name="Suarez D.L."/>
            <person name="Swayne D.E."/>
        </authorList>
    </citation>
    <scope>NUCLEOTIDE SEQUENCE [LARGE SCALE GENOMIC DNA]</scope>
    <source>
        <strain evidence="2 3">N3/975</strain>
    </source>
</reference>
<evidence type="ECO:0000313" key="2">
    <source>
        <dbReference type="EMBL" id="SMF78069.1"/>
    </source>
</evidence>
<dbReference type="EMBL" id="LT840184">
    <property type="protein sequence ID" value="SMF78069.1"/>
    <property type="molecule type" value="Genomic_DNA"/>
</dbReference>
<keyword evidence="1" id="KW-1133">Transmembrane helix</keyword>
<keyword evidence="3" id="KW-1185">Reference proteome</keyword>
<name>A0A1X7H177_9BACL</name>
<keyword evidence="1" id="KW-0812">Transmembrane</keyword>
<feature type="transmembrane region" description="Helical" evidence="1">
    <location>
        <begin position="6"/>
        <end position="25"/>
    </location>
</feature>
<dbReference type="Proteomes" id="UP000192940">
    <property type="component" value="Chromosome I"/>
</dbReference>
<protein>
    <submittedName>
        <fullName evidence="2">Uncharacterized protein YoxC, contains an MCP-like domain</fullName>
    </submittedName>
</protein>
<dbReference type="AlphaFoldDB" id="A0A1X7H177"/>
<evidence type="ECO:0000313" key="3">
    <source>
        <dbReference type="Proteomes" id="UP000192940"/>
    </source>
</evidence>
<gene>
    <name evidence="2" type="ORF">SAMN05661091_1521</name>
</gene>
<proteinExistence type="predicted"/>
<sequence length="150" mass="16323">MAEWSALAVAVGILLIAAATIGIMLPVRRMLLRTEAVLGKLEGECTQLSREASRVLERASVSLDSIQRQLAAGESIAISISEAASVVVKTANAVHSVSKRASLAAVEHMERARLENERCIGEVFRWFDAGMTLWYTWNRRTSKSGDGHAD</sequence>
<organism evidence="2 3">
    <name type="scientific">Paenibacillus uliginis N3/975</name>
    <dbReference type="NCBI Taxonomy" id="1313296"/>
    <lineage>
        <taxon>Bacteria</taxon>
        <taxon>Bacillati</taxon>
        <taxon>Bacillota</taxon>
        <taxon>Bacilli</taxon>
        <taxon>Bacillales</taxon>
        <taxon>Paenibacillaceae</taxon>
        <taxon>Paenibacillus</taxon>
    </lineage>
</organism>
<dbReference type="STRING" id="1313296.SAMN05661091_1521"/>
<accession>A0A1X7H177</accession>
<dbReference type="RefSeq" id="WP_208918445.1">
    <property type="nucleotide sequence ID" value="NZ_LT840184.1"/>
</dbReference>
<evidence type="ECO:0000256" key="1">
    <source>
        <dbReference type="SAM" id="Phobius"/>
    </source>
</evidence>